<feature type="transmembrane region" description="Helical" evidence="2">
    <location>
        <begin position="168"/>
        <end position="192"/>
    </location>
</feature>
<feature type="transmembrane region" description="Helical" evidence="2">
    <location>
        <begin position="32"/>
        <end position="58"/>
    </location>
</feature>
<feature type="region of interest" description="Disordered" evidence="1">
    <location>
        <begin position="235"/>
        <end position="299"/>
    </location>
</feature>
<reference evidence="3 4" key="1">
    <citation type="journal article" date="2017" name="Curr. Biol.">
        <title>Genome architecture and evolution of a unichromosomal asexual nematode.</title>
        <authorList>
            <person name="Fradin H."/>
            <person name="Zegar C."/>
            <person name="Gutwein M."/>
            <person name="Lucas J."/>
            <person name="Kovtun M."/>
            <person name="Corcoran D."/>
            <person name="Baugh L.R."/>
            <person name="Kiontke K."/>
            <person name="Gunsalus K."/>
            <person name="Fitch D.H."/>
            <person name="Piano F."/>
        </authorList>
    </citation>
    <scope>NUCLEOTIDE SEQUENCE [LARGE SCALE GENOMIC DNA]</scope>
    <source>
        <strain evidence="3">PF1309</strain>
    </source>
</reference>
<name>A0A2A2K1D7_9BILA</name>
<proteinExistence type="predicted"/>
<feature type="transmembrane region" description="Helical" evidence="2">
    <location>
        <begin position="64"/>
        <end position="87"/>
    </location>
</feature>
<protein>
    <submittedName>
        <fullName evidence="3">Uncharacterized protein</fullName>
    </submittedName>
</protein>
<comment type="caution">
    <text evidence="3">The sequence shown here is derived from an EMBL/GenBank/DDBJ whole genome shotgun (WGS) entry which is preliminary data.</text>
</comment>
<keyword evidence="2" id="KW-0812">Transmembrane</keyword>
<dbReference type="AlphaFoldDB" id="A0A2A2K1D7"/>
<evidence type="ECO:0000313" key="4">
    <source>
        <dbReference type="Proteomes" id="UP000218231"/>
    </source>
</evidence>
<keyword evidence="2" id="KW-1133">Transmembrane helix</keyword>
<evidence type="ECO:0000256" key="2">
    <source>
        <dbReference type="SAM" id="Phobius"/>
    </source>
</evidence>
<gene>
    <name evidence="3" type="ORF">WR25_04244</name>
</gene>
<keyword evidence="2" id="KW-0472">Membrane</keyword>
<accession>A0A2A2K1D7</accession>
<evidence type="ECO:0000256" key="1">
    <source>
        <dbReference type="SAM" id="MobiDB-lite"/>
    </source>
</evidence>
<sequence>MAEIPQNVSDIPTVKMSVPTQMSNNFKTNGPWYQFVLLAALCIILLTSTGSDLIYIFVCHDIPTYFKLFVFCWLVNLLTAFYAFLYAKSFLSSYSHLHSIVIRGKGKHRPKSQCQRCLENTFFIFFILSVSMSIILGSFILLNDTTSNRSRVGPIEKCESALYNNVEIVILVLKTAVFVLFVLTRVVFLVMVPESRVEKPAPNLAREDPGINNPVNNIPEDQASLLNEQLQRMAETVVSQTNETGTAAGPSGDSEANAGAPSFHMPNNFENDPHNNQRPPPRNPSIQTLFNNNDVNVQL</sequence>
<evidence type="ECO:0000313" key="3">
    <source>
        <dbReference type="EMBL" id="PAV67745.1"/>
    </source>
</evidence>
<feature type="compositionally biased region" description="Polar residues" evidence="1">
    <location>
        <begin position="285"/>
        <end position="299"/>
    </location>
</feature>
<dbReference type="Proteomes" id="UP000218231">
    <property type="component" value="Unassembled WGS sequence"/>
</dbReference>
<keyword evidence="4" id="KW-1185">Reference proteome</keyword>
<organism evidence="3 4">
    <name type="scientific">Diploscapter pachys</name>
    <dbReference type="NCBI Taxonomy" id="2018661"/>
    <lineage>
        <taxon>Eukaryota</taxon>
        <taxon>Metazoa</taxon>
        <taxon>Ecdysozoa</taxon>
        <taxon>Nematoda</taxon>
        <taxon>Chromadorea</taxon>
        <taxon>Rhabditida</taxon>
        <taxon>Rhabditina</taxon>
        <taxon>Rhabditomorpha</taxon>
        <taxon>Rhabditoidea</taxon>
        <taxon>Rhabditidae</taxon>
        <taxon>Diploscapter</taxon>
    </lineage>
</organism>
<feature type="transmembrane region" description="Helical" evidence="2">
    <location>
        <begin position="121"/>
        <end position="142"/>
    </location>
</feature>
<dbReference type="EMBL" id="LIAE01009884">
    <property type="protein sequence ID" value="PAV67745.1"/>
    <property type="molecule type" value="Genomic_DNA"/>
</dbReference>